<keyword evidence="5 8" id="KW-1133">Transmembrane helix</keyword>
<keyword evidence="6 8" id="KW-0472">Membrane</keyword>
<evidence type="ECO:0000256" key="7">
    <source>
        <dbReference type="RuleBase" id="RU003879"/>
    </source>
</evidence>
<evidence type="ECO:0000256" key="2">
    <source>
        <dbReference type="ARBA" id="ARBA00005811"/>
    </source>
</evidence>
<dbReference type="Pfam" id="PF02472">
    <property type="entry name" value="ExbD"/>
    <property type="match status" value="1"/>
</dbReference>
<comment type="subcellular location">
    <subcellularLocation>
        <location evidence="1">Cell membrane</location>
        <topology evidence="1">Single-pass membrane protein</topology>
    </subcellularLocation>
    <subcellularLocation>
        <location evidence="7">Cell membrane</location>
        <topology evidence="7">Single-pass type II membrane protein</topology>
    </subcellularLocation>
</comment>
<evidence type="ECO:0000256" key="8">
    <source>
        <dbReference type="SAM" id="Phobius"/>
    </source>
</evidence>
<evidence type="ECO:0000313" key="10">
    <source>
        <dbReference type="Proteomes" id="UP000824755"/>
    </source>
</evidence>
<gene>
    <name evidence="9" type="ORF">H8L67_06800</name>
</gene>
<proteinExistence type="inferred from homology"/>
<evidence type="ECO:0000256" key="1">
    <source>
        <dbReference type="ARBA" id="ARBA00004162"/>
    </source>
</evidence>
<dbReference type="PANTHER" id="PTHR30558:SF3">
    <property type="entry name" value="BIOPOLYMER TRANSPORT PROTEIN EXBD-RELATED"/>
    <property type="match status" value="1"/>
</dbReference>
<keyword evidence="10" id="KW-1185">Reference proteome</keyword>
<evidence type="ECO:0000256" key="3">
    <source>
        <dbReference type="ARBA" id="ARBA00022475"/>
    </source>
</evidence>
<evidence type="ECO:0000313" key="9">
    <source>
        <dbReference type="EMBL" id="QYR52315.1"/>
    </source>
</evidence>
<evidence type="ECO:0000256" key="5">
    <source>
        <dbReference type="ARBA" id="ARBA00022989"/>
    </source>
</evidence>
<dbReference type="EMBL" id="CP080544">
    <property type="protein sequence ID" value="QYR52315.1"/>
    <property type="molecule type" value="Genomic_DNA"/>
</dbReference>
<dbReference type="InterPro" id="IPR003400">
    <property type="entry name" value="ExbD"/>
</dbReference>
<dbReference type="PANTHER" id="PTHR30558">
    <property type="entry name" value="EXBD MEMBRANE COMPONENT OF PMF-DRIVEN MACROMOLECULE IMPORT SYSTEM"/>
    <property type="match status" value="1"/>
</dbReference>
<dbReference type="Gene3D" id="3.30.420.270">
    <property type="match status" value="1"/>
</dbReference>
<accession>A0ABX8WL16</accession>
<dbReference type="RefSeq" id="WP_220379102.1">
    <property type="nucleotide sequence ID" value="NZ_CP080544.1"/>
</dbReference>
<feature type="transmembrane region" description="Helical" evidence="8">
    <location>
        <begin position="16"/>
        <end position="36"/>
    </location>
</feature>
<comment type="similarity">
    <text evidence="2 7">Belongs to the ExbD/TolR family.</text>
</comment>
<name>A0ABX8WL16_9GAMM</name>
<evidence type="ECO:0000256" key="4">
    <source>
        <dbReference type="ARBA" id="ARBA00022692"/>
    </source>
</evidence>
<protein>
    <submittedName>
        <fullName evidence="9">Biopolymer transporter ExbD</fullName>
    </submittedName>
</protein>
<dbReference type="Proteomes" id="UP000824755">
    <property type="component" value="Chromosome"/>
</dbReference>
<keyword evidence="3" id="KW-1003">Cell membrane</keyword>
<reference evidence="9 10" key="1">
    <citation type="submission" date="2021-08" db="EMBL/GenBank/DDBJ databases">
        <title>Lysobacter sp. strain CJ11 Genome sequencing and assembly.</title>
        <authorList>
            <person name="Kim I."/>
        </authorList>
    </citation>
    <scope>NUCLEOTIDE SEQUENCE [LARGE SCALE GENOMIC DNA]</scope>
    <source>
        <strain evidence="9 10">CJ11</strain>
    </source>
</reference>
<sequence length="148" mass="16291">MKFGKVHSDDEPNLDLVPLIDVILCLIIFFVVTTTFDSRAVLRLQLPKADGVAAPDMAKPLTLLVSQDGRFFFEDREVLKRDLDTLKQTINDVAGTDRSRTVLLRADGRAPHQSVVTAYEALGQLGFTKVMIATAPPVPEADEKAGKR</sequence>
<keyword evidence="4 7" id="KW-0812">Transmembrane</keyword>
<keyword evidence="7" id="KW-0653">Protein transport</keyword>
<organism evidence="9 10">
    <name type="scientific">Lysobacter soyae</name>
    <dbReference type="NCBI Taxonomy" id="2764185"/>
    <lineage>
        <taxon>Bacteria</taxon>
        <taxon>Pseudomonadati</taxon>
        <taxon>Pseudomonadota</taxon>
        <taxon>Gammaproteobacteria</taxon>
        <taxon>Lysobacterales</taxon>
        <taxon>Lysobacteraceae</taxon>
        <taxon>Lysobacter</taxon>
    </lineage>
</organism>
<evidence type="ECO:0000256" key="6">
    <source>
        <dbReference type="ARBA" id="ARBA00023136"/>
    </source>
</evidence>
<keyword evidence="7" id="KW-0813">Transport</keyword>